<dbReference type="CDD" id="cd09487">
    <property type="entry name" value="SAM_superfamily"/>
    <property type="match status" value="1"/>
</dbReference>
<organism evidence="2">
    <name type="scientific">Zeugodacus cucurbitae</name>
    <name type="common">Melon fruit fly</name>
    <name type="synonym">Bactrocera cucurbitae</name>
    <dbReference type="NCBI Taxonomy" id="28588"/>
    <lineage>
        <taxon>Eukaryota</taxon>
        <taxon>Metazoa</taxon>
        <taxon>Ecdysozoa</taxon>
        <taxon>Arthropoda</taxon>
        <taxon>Hexapoda</taxon>
        <taxon>Insecta</taxon>
        <taxon>Pterygota</taxon>
        <taxon>Neoptera</taxon>
        <taxon>Endopterygota</taxon>
        <taxon>Diptera</taxon>
        <taxon>Brachycera</taxon>
        <taxon>Muscomorpha</taxon>
        <taxon>Tephritoidea</taxon>
        <taxon>Tephritidae</taxon>
        <taxon>Zeugodacus</taxon>
        <taxon>Zeugodacus</taxon>
    </lineage>
</organism>
<name>A0A0A1WFZ8_ZEUCU</name>
<sequence>MANNSSFMNTSQTSLHDSYHSEIIQLQQPQNVDFLKHALDRINLDASETNFSNSFLNEALSVYALLASVDLEMYSELFAKHDIELEQFLELTYLDLQLLGIENNRHRNTIMELISAFRFD</sequence>
<gene>
    <name evidence="2" type="primary">Anks6_0</name>
    <name evidence="2" type="ORF">g.29832</name>
</gene>
<reference evidence="2" key="1">
    <citation type="submission" date="2014-11" db="EMBL/GenBank/DDBJ databases">
        <authorList>
            <person name="Geib S."/>
        </authorList>
    </citation>
    <scope>NUCLEOTIDE SEQUENCE</scope>
</reference>
<dbReference type="SUPFAM" id="SSF47769">
    <property type="entry name" value="SAM/Pointed domain"/>
    <property type="match status" value="1"/>
</dbReference>
<dbReference type="PROSITE" id="PS50105">
    <property type="entry name" value="SAM_DOMAIN"/>
    <property type="match status" value="1"/>
</dbReference>
<protein>
    <submittedName>
        <fullName evidence="2">Ankyrin repeat and SAM domain-containing protein 6</fullName>
    </submittedName>
</protein>
<dbReference type="InterPro" id="IPR001660">
    <property type="entry name" value="SAM"/>
</dbReference>
<evidence type="ECO:0000313" key="2">
    <source>
        <dbReference type="EMBL" id="JAC97958.1"/>
    </source>
</evidence>
<dbReference type="Gene3D" id="1.10.150.50">
    <property type="entry name" value="Transcription Factor, Ets-1"/>
    <property type="match status" value="1"/>
</dbReference>
<dbReference type="Pfam" id="PF00536">
    <property type="entry name" value="SAM_1"/>
    <property type="match status" value="1"/>
</dbReference>
<evidence type="ECO:0000259" key="1">
    <source>
        <dbReference type="PROSITE" id="PS50105"/>
    </source>
</evidence>
<reference evidence="2" key="2">
    <citation type="journal article" date="2015" name="Gigascience">
        <title>Reconstructing a comprehensive transcriptome assembly of a white-pupal translocated strain of the pest fruit fly Bactrocera cucurbitae.</title>
        <authorList>
            <person name="Sim S.B."/>
            <person name="Calla B."/>
            <person name="Hall B."/>
            <person name="DeRego T."/>
            <person name="Geib S.M."/>
        </authorList>
    </citation>
    <scope>NUCLEOTIDE SEQUENCE</scope>
</reference>
<feature type="domain" description="SAM" evidence="1">
    <location>
        <begin position="61"/>
        <end position="120"/>
    </location>
</feature>
<dbReference type="AlphaFoldDB" id="A0A0A1WFZ8"/>
<proteinExistence type="predicted"/>
<accession>A0A0A1WFZ8</accession>
<dbReference type="OrthoDB" id="7974563at2759"/>
<dbReference type="GeneID" id="105210289"/>
<dbReference type="InterPro" id="IPR013761">
    <property type="entry name" value="SAM/pointed_sf"/>
</dbReference>
<dbReference type="EMBL" id="GBXI01016333">
    <property type="protein sequence ID" value="JAC97958.1"/>
    <property type="molecule type" value="Transcribed_RNA"/>
</dbReference>